<feature type="domain" description="HeH/LEM" evidence="10">
    <location>
        <begin position="3"/>
        <end position="29"/>
    </location>
</feature>
<feature type="compositionally biased region" description="Polar residues" evidence="7">
    <location>
        <begin position="63"/>
        <end position="82"/>
    </location>
</feature>
<organism evidence="11 12">
    <name type="scientific">Coemansia guatemalensis</name>
    <dbReference type="NCBI Taxonomy" id="2761395"/>
    <lineage>
        <taxon>Eukaryota</taxon>
        <taxon>Fungi</taxon>
        <taxon>Fungi incertae sedis</taxon>
        <taxon>Zoopagomycota</taxon>
        <taxon>Kickxellomycotina</taxon>
        <taxon>Kickxellomycetes</taxon>
        <taxon>Kickxellales</taxon>
        <taxon>Kickxellaceae</taxon>
        <taxon>Coemansia</taxon>
    </lineage>
</organism>
<dbReference type="GO" id="GO:0071763">
    <property type="term" value="P:nuclear membrane organization"/>
    <property type="evidence" value="ECO:0007669"/>
    <property type="project" value="TreeGrafter"/>
</dbReference>
<evidence type="ECO:0000256" key="8">
    <source>
        <dbReference type="SAM" id="Phobius"/>
    </source>
</evidence>
<evidence type="ECO:0000256" key="2">
    <source>
        <dbReference type="ARBA" id="ARBA00022553"/>
    </source>
</evidence>
<evidence type="ECO:0000256" key="4">
    <source>
        <dbReference type="ARBA" id="ARBA00022989"/>
    </source>
</evidence>
<evidence type="ECO:0000256" key="6">
    <source>
        <dbReference type="ARBA" id="ARBA00023242"/>
    </source>
</evidence>
<feature type="compositionally biased region" description="Polar residues" evidence="7">
    <location>
        <begin position="270"/>
        <end position="285"/>
    </location>
</feature>
<dbReference type="InterPro" id="IPR041885">
    <property type="entry name" value="MAN1_winged_helix_dom"/>
</dbReference>
<dbReference type="Pfam" id="PF09402">
    <property type="entry name" value="MSC"/>
    <property type="match status" value="1"/>
</dbReference>
<feature type="compositionally biased region" description="Acidic residues" evidence="7">
    <location>
        <begin position="199"/>
        <end position="209"/>
    </location>
</feature>
<feature type="compositionally biased region" description="Basic and acidic residues" evidence="7">
    <location>
        <begin position="548"/>
        <end position="557"/>
    </location>
</feature>
<reference evidence="11" key="1">
    <citation type="submission" date="2022-07" db="EMBL/GenBank/DDBJ databases">
        <title>Phylogenomic reconstructions and comparative analyses of Kickxellomycotina fungi.</title>
        <authorList>
            <person name="Reynolds N.K."/>
            <person name="Stajich J.E."/>
            <person name="Barry K."/>
            <person name="Grigoriev I.V."/>
            <person name="Crous P."/>
            <person name="Smith M.E."/>
        </authorList>
    </citation>
    <scope>NUCLEOTIDE SEQUENCE</scope>
    <source>
        <strain evidence="11">NRRL 1565</strain>
    </source>
</reference>
<dbReference type="Pfam" id="PF12949">
    <property type="entry name" value="HeH"/>
    <property type="match status" value="1"/>
</dbReference>
<evidence type="ECO:0000256" key="3">
    <source>
        <dbReference type="ARBA" id="ARBA00022692"/>
    </source>
</evidence>
<dbReference type="GO" id="GO:0034399">
    <property type="term" value="C:nuclear periphery"/>
    <property type="evidence" value="ECO:0007669"/>
    <property type="project" value="TreeGrafter"/>
</dbReference>
<evidence type="ECO:0000313" key="11">
    <source>
        <dbReference type="EMBL" id="KAJ2799292.1"/>
    </source>
</evidence>
<feature type="domain" description="Man1/Src1-like C-terminal" evidence="9">
    <location>
        <begin position="734"/>
        <end position="1062"/>
    </location>
</feature>
<keyword evidence="6" id="KW-0539">Nucleus</keyword>
<feature type="compositionally biased region" description="Basic and acidic residues" evidence="7">
    <location>
        <begin position="419"/>
        <end position="447"/>
    </location>
</feature>
<feature type="compositionally biased region" description="Basic and acidic residues" evidence="7">
    <location>
        <begin position="328"/>
        <end position="342"/>
    </location>
</feature>
<dbReference type="GO" id="GO:0005637">
    <property type="term" value="C:nuclear inner membrane"/>
    <property type="evidence" value="ECO:0007669"/>
    <property type="project" value="UniProtKB-SubCell"/>
</dbReference>
<evidence type="ECO:0000256" key="1">
    <source>
        <dbReference type="ARBA" id="ARBA00004540"/>
    </source>
</evidence>
<dbReference type="InterPro" id="IPR044780">
    <property type="entry name" value="Heh2/Src1"/>
</dbReference>
<keyword evidence="2" id="KW-0597">Phosphoprotein</keyword>
<dbReference type="CDD" id="cd12935">
    <property type="entry name" value="LEM_like"/>
    <property type="match status" value="1"/>
</dbReference>
<feature type="transmembrane region" description="Helical" evidence="8">
    <location>
        <begin position="907"/>
        <end position="932"/>
    </location>
</feature>
<proteinExistence type="predicted"/>
<feature type="region of interest" description="Disordered" evidence="7">
    <location>
        <begin position="39"/>
        <end position="491"/>
    </location>
</feature>
<feature type="compositionally biased region" description="Polar residues" evidence="7">
    <location>
        <begin position="306"/>
        <end position="319"/>
    </location>
</feature>
<dbReference type="Gene3D" id="1.10.10.1180">
    <property type="entry name" value="MAN1, winged-helix domain"/>
    <property type="match status" value="1"/>
</dbReference>
<dbReference type="PANTHER" id="PTHR47808">
    <property type="entry name" value="INNER NUCLEAR MEMBRANE PROTEIN HEH2-RELATED"/>
    <property type="match status" value="1"/>
</dbReference>
<dbReference type="Proteomes" id="UP001140094">
    <property type="component" value="Unassembled WGS sequence"/>
</dbReference>
<feature type="region of interest" description="Disordered" evidence="7">
    <location>
        <begin position="548"/>
        <end position="571"/>
    </location>
</feature>
<gene>
    <name evidence="11" type="primary">SRC1</name>
    <name evidence="11" type="ORF">H4R20_004498</name>
</gene>
<evidence type="ECO:0000259" key="10">
    <source>
        <dbReference type="Pfam" id="PF12949"/>
    </source>
</evidence>
<feature type="compositionally biased region" description="Basic and acidic residues" evidence="7">
    <location>
        <begin position="96"/>
        <end position="114"/>
    </location>
</feature>
<dbReference type="GO" id="GO:0003682">
    <property type="term" value="F:chromatin binding"/>
    <property type="evidence" value="ECO:0007669"/>
    <property type="project" value="InterPro"/>
</dbReference>
<comment type="subcellular location">
    <subcellularLocation>
        <location evidence="1">Nucleus inner membrane</location>
    </subcellularLocation>
</comment>
<feature type="compositionally biased region" description="Acidic residues" evidence="7">
    <location>
        <begin position="343"/>
        <end position="357"/>
    </location>
</feature>
<dbReference type="AlphaFoldDB" id="A0A9W8LQG2"/>
<name>A0A9W8LQG2_9FUNG</name>
<evidence type="ECO:0000256" key="7">
    <source>
        <dbReference type="SAM" id="MobiDB-lite"/>
    </source>
</evidence>
<protein>
    <submittedName>
        <fullName evidence="11">Inner nuclear membrane protein enriched at telomere/subtelomere region</fullName>
    </submittedName>
</protein>
<dbReference type="InterPro" id="IPR018996">
    <property type="entry name" value="Man1/Src1-like_C"/>
</dbReference>
<feature type="compositionally biased region" description="Basic and acidic residues" evidence="7">
    <location>
        <begin position="237"/>
        <end position="247"/>
    </location>
</feature>
<comment type="caution">
    <text evidence="11">The sequence shown here is derived from an EMBL/GenBank/DDBJ whole genome shotgun (WGS) entry which is preliminary data.</text>
</comment>
<evidence type="ECO:0000313" key="12">
    <source>
        <dbReference type="Proteomes" id="UP001140094"/>
    </source>
</evidence>
<keyword evidence="3 8" id="KW-0812">Transmembrane</keyword>
<dbReference type="GO" id="GO:0005783">
    <property type="term" value="C:endoplasmic reticulum"/>
    <property type="evidence" value="ECO:0007669"/>
    <property type="project" value="TreeGrafter"/>
</dbReference>
<dbReference type="EMBL" id="JANBUO010001207">
    <property type="protein sequence ID" value="KAJ2799292.1"/>
    <property type="molecule type" value="Genomic_DNA"/>
</dbReference>
<evidence type="ECO:0000256" key="5">
    <source>
        <dbReference type="ARBA" id="ARBA00023136"/>
    </source>
</evidence>
<dbReference type="PANTHER" id="PTHR47808:SF2">
    <property type="entry name" value="LEM DOMAIN-CONTAINING PROTEIN 2"/>
    <property type="match status" value="1"/>
</dbReference>
<dbReference type="OrthoDB" id="2503928at2759"/>
<accession>A0A9W8LQG2</accession>
<keyword evidence="12" id="KW-1185">Reference proteome</keyword>
<feature type="compositionally biased region" description="Basic residues" evidence="7">
    <location>
        <begin position="227"/>
        <end position="236"/>
    </location>
</feature>
<dbReference type="InterPro" id="IPR025856">
    <property type="entry name" value="HeH/LEM_domain"/>
</dbReference>
<feature type="compositionally biased region" description="Low complexity" evidence="7">
    <location>
        <begin position="456"/>
        <end position="471"/>
    </location>
</feature>
<evidence type="ECO:0000259" key="9">
    <source>
        <dbReference type="Pfam" id="PF09402"/>
    </source>
</evidence>
<keyword evidence="5 8" id="KW-0472">Membrane</keyword>
<sequence length="1079" mass="116969">MSAIRNILVKHNVEYPSNAKKGELLDILQTSVLDRATKLRKEAKKQKRVKGDGRDIEQMAGASASNQPGVSTIGSRTRSQTPRTERMRPPMFPTIEKNEEKESAPAKEEQERVVLPKKKKKSTTDSSVAAEKKDKKKLKKPKDKSGDAAKPGKSASAEAKDDRKAKRQQSEPMTPPRATMGNAAEAKRTAGAKRKLSDAEQDTSMDSDDERFFTPAKAAVGDVQRQRIARRRAIKQQRKDDAEHDSDSDTQTPRRNKATVVAGHRGGQSQGPANFSDENPFQSSPETARKRRRRVEAAAEGGGPTTPMSALRKSQTSGVTFKVSLPRTSREEQPSAELRQESEPEASDSAMMEEDTPEPLTMSEPLEMPEQRQRVSDLVAKYQRQTPASASPPRSPTVRIRDGLKRQQQQRPAEASDAEPPKAAEKPAVKVEQKEAAAPRRTEEAPRGRFTMTPDALRQLAAGGAQGAAGHAPPPHEPRRRTMATGALPPIAPGIPAARSDKQPFHYVAQRTQPHERIAAAQPAAATDQAEAQELQRRRVATLRQHVEGARAEEARRTHSRRSSVASIASSVGEERGIPAIPAGAPAAAPRGRSAKGAAPWTVRVLWAAAAGAAALVWHAHAQFAVGFGSARSDYAPLAPPADSALAFPEPPVASDAPLAERVQYYAQYARAAFLAPAPLDCPAHADCVPYAPIPPAYATPAAVADAAARDKWLVPVVDRAAPAGTRNEQHVAVVQCDAGHVLQFPPLASWLLPRVPACVRDVSTELRVAQLVSAMADECGAARGRAQCEQTLLQQARDLLVRGGLGRLTQGAEGSAVESEDEAEEIERLGLSTADLRAAMWRRKSPRLTDAEFDELFRRAADELAEKEDLVANFVLAYEDEDESGETTYFVSRHPQYPPLCYARRLLLSAVLGNLTGVLAMVAVGVAAYVAARRYAAHRAEVVAADALVGSALHRLKRQARRHYLDPALSPSPAIPSLQLRDLLLLASSTPTLQSPLGSPLMTPVRDHAPAPAAAATYFDPRARNSVWERVRSVVERNANVRCRTTAVRGEPMRVWEWIGPLEDDDADVLFSPLGSPQ</sequence>
<keyword evidence="4 8" id="KW-1133">Transmembrane helix</keyword>